<accession>A0A4Y9A7G6</accession>
<evidence type="ECO:0000313" key="2">
    <source>
        <dbReference type="EMBL" id="TFJ91395.1"/>
    </source>
</evidence>
<comment type="caution">
    <text evidence="2">The sequence shown here is derived from an EMBL/GenBank/DDBJ whole genome shotgun (WGS) entry which is preliminary data.</text>
</comment>
<name>A0A4Y9A7G6_9BACI</name>
<organism evidence="2 3">
    <name type="scientific">Lentibacillus salicampi</name>
    <dbReference type="NCBI Taxonomy" id="175306"/>
    <lineage>
        <taxon>Bacteria</taxon>
        <taxon>Bacillati</taxon>
        <taxon>Bacillota</taxon>
        <taxon>Bacilli</taxon>
        <taxon>Bacillales</taxon>
        <taxon>Bacillaceae</taxon>
        <taxon>Lentibacillus</taxon>
    </lineage>
</organism>
<sequence length="153" mass="17427">MDFQRLTQKQAEEIAYEWHYDGDYAFYDMEEDEEDLAEFIDPVQRGNHVFAVVKNKEMIGFFAFHKKPDAIVDIGLGMRPDLTGKGSGTDFVHAGLDFAIERFNPEKITLSVAGFNRRAINVYKKVGFESAGTFMQDTNGGTYAFLKMIYHCA</sequence>
<keyword evidence="3" id="KW-1185">Reference proteome</keyword>
<dbReference type="PANTHER" id="PTHR43415">
    <property type="entry name" value="SPERMIDINE N(1)-ACETYLTRANSFERASE"/>
    <property type="match status" value="1"/>
</dbReference>
<evidence type="ECO:0000313" key="3">
    <source>
        <dbReference type="Proteomes" id="UP000298484"/>
    </source>
</evidence>
<dbReference type="Pfam" id="PF13302">
    <property type="entry name" value="Acetyltransf_3"/>
    <property type="match status" value="1"/>
</dbReference>
<reference evidence="2 3" key="1">
    <citation type="submission" date="2019-03" db="EMBL/GenBank/DDBJ databases">
        <title>Genome sequence of Lentibacillus salicampi ATCC BAA-719.</title>
        <authorList>
            <person name="Maclea K.S."/>
            <person name="Simoes Junior M."/>
        </authorList>
    </citation>
    <scope>NUCLEOTIDE SEQUENCE [LARGE SCALE GENOMIC DNA]</scope>
    <source>
        <strain evidence="2 3">ATCC BAA-719</strain>
    </source>
</reference>
<dbReference type="SUPFAM" id="SSF55729">
    <property type="entry name" value="Acyl-CoA N-acyltransferases (Nat)"/>
    <property type="match status" value="1"/>
</dbReference>
<dbReference type="InterPro" id="IPR000182">
    <property type="entry name" value="GNAT_dom"/>
</dbReference>
<gene>
    <name evidence="2" type="ORF">E4U82_17970</name>
</gene>
<dbReference type="EMBL" id="SRHY01000055">
    <property type="protein sequence ID" value="TFJ91395.1"/>
    <property type="molecule type" value="Genomic_DNA"/>
</dbReference>
<dbReference type="GO" id="GO:0016747">
    <property type="term" value="F:acyltransferase activity, transferring groups other than amino-acyl groups"/>
    <property type="evidence" value="ECO:0007669"/>
    <property type="project" value="InterPro"/>
</dbReference>
<dbReference type="OrthoDB" id="423921at2"/>
<feature type="domain" description="N-acetyltransferase" evidence="1">
    <location>
        <begin position="1"/>
        <end position="149"/>
    </location>
</feature>
<dbReference type="InterPro" id="IPR016181">
    <property type="entry name" value="Acyl_CoA_acyltransferase"/>
</dbReference>
<evidence type="ECO:0000259" key="1">
    <source>
        <dbReference type="PROSITE" id="PS51186"/>
    </source>
</evidence>
<dbReference type="Gene3D" id="3.40.630.30">
    <property type="match status" value="1"/>
</dbReference>
<dbReference type="PROSITE" id="PS51186">
    <property type="entry name" value="GNAT"/>
    <property type="match status" value="1"/>
</dbReference>
<dbReference type="PANTHER" id="PTHR43415:SF3">
    <property type="entry name" value="GNAT-FAMILY ACETYLTRANSFERASE"/>
    <property type="match status" value="1"/>
</dbReference>
<dbReference type="AlphaFoldDB" id="A0A4Y9A7G6"/>
<protein>
    <submittedName>
        <fullName evidence="2">N-acetyltransferase</fullName>
    </submittedName>
</protein>
<proteinExistence type="predicted"/>
<dbReference type="Proteomes" id="UP000298484">
    <property type="component" value="Unassembled WGS sequence"/>
</dbReference>
<dbReference type="RefSeq" id="WP_135111589.1">
    <property type="nucleotide sequence ID" value="NZ_SRHY01000055.1"/>
</dbReference>
<keyword evidence="2" id="KW-0808">Transferase</keyword>